<dbReference type="Pfam" id="PF25873">
    <property type="entry name" value="WHD_MalT"/>
    <property type="match status" value="1"/>
</dbReference>
<organism evidence="3 4">
    <name type="scientific">Eubacterium callanderi</name>
    <dbReference type="NCBI Taxonomy" id="53442"/>
    <lineage>
        <taxon>Bacteria</taxon>
        <taxon>Bacillati</taxon>
        <taxon>Bacillota</taxon>
        <taxon>Clostridia</taxon>
        <taxon>Eubacteriales</taxon>
        <taxon>Eubacteriaceae</taxon>
        <taxon>Eubacterium</taxon>
    </lineage>
</organism>
<accession>A0AB74F281</accession>
<keyword evidence="1" id="KW-0238">DNA-binding</keyword>
<comment type="caution">
    <text evidence="3">The sequence shown here is derived from an EMBL/GenBank/DDBJ whole genome shotgun (WGS) entry which is preliminary data.</text>
</comment>
<feature type="domain" description="HTH luxR-type" evidence="2">
    <location>
        <begin position="783"/>
        <end position="848"/>
    </location>
</feature>
<dbReference type="InterPro" id="IPR039420">
    <property type="entry name" value="WalR-like"/>
</dbReference>
<dbReference type="Proteomes" id="UP000184012">
    <property type="component" value="Unassembled WGS sequence"/>
</dbReference>
<dbReference type="InterPro" id="IPR059106">
    <property type="entry name" value="WHD_MalT"/>
</dbReference>
<dbReference type="PROSITE" id="PS50043">
    <property type="entry name" value="HTH_LUXR_2"/>
    <property type="match status" value="1"/>
</dbReference>
<dbReference type="AlphaFoldDB" id="A0AB74F281"/>
<dbReference type="Pfam" id="PF17874">
    <property type="entry name" value="TPR_MalT"/>
    <property type="match status" value="1"/>
</dbReference>
<reference evidence="3 4" key="1">
    <citation type="submission" date="2016-11" db="EMBL/GenBank/DDBJ databases">
        <authorList>
            <person name="Varghese N."/>
            <person name="Submissions S."/>
        </authorList>
    </citation>
    <scope>NUCLEOTIDE SEQUENCE [LARGE SCALE GENOMIC DNA]</scope>
    <source>
        <strain evidence="3 4">FD</strain>
    </source>
</reference>
<protein>
    <submittedName>
        <fullName evidence="3">LuxR family transcriptional regulator, maltose regulon positive regulatory protein</fullName>
    </submittedName>
</protein>
<dbReference type="Gene3D" id="1.25.40.10">
    <property type="entry name" value="Tetratricopeptide repeat domain"/>
    <property type="match status" value="1"/>
</dbReference>
<dbReference type="GO" id="GO:0003677">
    <property type="term" value="F:DNA binding"/>
    <property type="evidence" value="ECO:0007669"/>
    <property type="project" value="UniProtKB-KW"/>
</dbReference>
<dbReference type="Pfam" id="PF00196">
    <property type="entry name" value="GerE"/>
    <property type="match status" value="1"/>
</dbReference>
<name>A0AB74F281_9FIRM</name>
<dbReference type="SUPFAM" id="SSF48452">
    <property type="entry name" value="TPR-like"/>
    <property type="match status" value="1"/>
</dbReference>
<dbReference type="CDD" id="cd06170">
    <property type="entry name" value="LuxR_C_like"/>
    <property type="match status" value="1"/>
</dbReference>
<dbReference type="GeneID" id="68363264"/>
<proteinExistence type="predicted"/>
<evidence type="ECO:0000313" key="4">
    <source>
        <dbReference type="Proteomes" id="UP000184012"/>
    </source>
</evidence>
<dbReference type="SUPFAM" id="SSF46894">
    <property type="entry name" value="C-terminal effector domain of the bipartite response regulators"/>
    <property type="match status" value="1"/>
</dbReference>
<evidence type="ECO:0000256" key="1">
    <source>
        <dbReference type="ARBA" id="ARBA00023125"/>
    </source>
</evidence>
<dbReference type="InterPro" id="IPR041617">
    <property type="entry name" value="TPR_MalT"/>
</dbReference>
<dbReference type="GO" id="GO:0006355">
    <property type="term" value="P:regulation of DNA-templated transcription"/>
    <property type="evidence" value="ECO:0007669"/>
    <property type="project" value="InterPro"/>
</dbReference>
<dbReference type="InterPro" id="IPR000792">
    <property type="entry name" value="Tscrpt_reg_LuxR_C"/>
</dbReference>
<dbReference type="InterPro" id="IPR036388">
    <property type="entry name" value="WH-like_DNA-bd_sf"/>
</dbReference>
<dbReference type="SUPFAM" id="SSF52540">
    <property type="entry name" value="P-loop containing nucleoside triphosphate hydrolases"/>
    <property type="match status" value="1"/>
</dbReference>
<evidence type="ECO:0000259" key="2">
    <source>
        <dbReference type="PROSITE" id="PS50043"/>
    </source>
</evidence>
<evidence type="ECO:0000313" key="3">
    <source>
        <dbReference type="EMBL" id="SHL58536.1"/>
    </source>
</evidence>
<dbReference type="InterPro" id="IPR027417">
    <property type="entry name" value="P-loop_NTPase"/>
</dbReference>
<dbReference type="Gene3D" id="1.10.10.10">
    <property type="entry name" value="Winged helix-like DNA-binding domain superfamily/Winged helix DNA-binding domain"/>
    <property type="match status" value="1"/>
</dbReference>
<dbReference type="InterPro" id="IPR011990">
    <property type="entry name" value="TPR-like_helical_dom_sf"/>
</dbReference>
<dbReference type="RefSeq" id="WP_013380453.1">
    <property type="nucleotide sequence ID" value="NC_014624.2"/>
</dbReference>
<dbReference type="InterPro" id="IPR016032">
    <property type="entry name" value="Sig_transdc_resp-reg_C-effctor"/>
</dbReference>
<dbReference type="PANTHER" id="PTHR43214">
    <property type="entry name" value="TWO-COMPONENT RESPONSE REGULATOR"/>
    <property type="match status" value="1"/>
</dbReference>
<gene>
    <name evidence="3" type="ORF">SAMN04515649_106108</name>
</gene>
<dbReference type="EMBL" id="FRBP01000006">
    <property type="protein sequence ID" value="SHL58536.1"/>
    <property type="molecule type" value="Genomic_DNA"/>
</dbReference>
<sequence>MNNMTLNFLNDKFEPNLLPEVCAPRGRLLTALRRAEAGRFIYIGAPAGSGKTVSALLWLNASKRKPVWIGLDPYDNTPPIFYKQLATGLFSLQPENEAMYNVLVSPAFSASPVEHTVRLISEMLPDNGQYALVLDDMHLITNAEVLKSLPFLLRRLPKGFVVLLLSRHNLPEDFTSLVSNEDTGIITPEQLRFSRDEIQSYFERLGFPITQEQSSFVLDATDGWAIGVNAMAKSGEVRPGKGGQDFAWYFETQLWDKWSPELREFCLKTAVVNEFDPELAEIMTGRADAAEVMSYLSRTNSFLSLLHGNTYRFHHLFQDFLRERLIKSGINVASLYKTAAMYYRDRHDYSRALRFWMDSGDYKGIDSYLYLFLFENNRGVVAEYADFLRAFFIKPIPERAYREFPALHVLSAWYYYLTSRYEEYGRHMDAIIRKLPAIAKADTKFVEYAILAYSVDHRVSMRTKVRRFSLFSRFVKKYTPGGLATSIASFTHNLPYMHRSNLDYSELSADPSIMDKIDKTFAPLLGDEWLYIRPGIEACFMYERSQLSEALEQLKVTTAYMSEESKIEGRICVTLLWHRILWQLGRFQEAETALRELTLLVDREAQFFLPNLAAYQTRLMLMDGDAPSAREWLDHYFVVETSHIELFRVYQHFTTARAHIILENAEEAHRLLILLLDYGENLNRPLDAAEAGALLAVLKWQQGSHEEAADLLEKALSVLQPYRFIRVVADEGAAVLPVLKRLMARVEKDSYGGRLTRDFVQEHILAAYSQSKTHRGLLSRPTTSPKNIKLSRQQKYMLDLLSQGYRNADIARITGLALPTIKSHTSLAYKKLEVNNALDAVLKARELGIIK</sequence>
<dbReference type="SMART" id="SM00421">
    <property type="entry name" value="HTH_LUXR"/>
    <property type="match status" value="1"/>
</dbReference>